<feature type="signal peptide" evidence="1">
    <location>
        <begin position="1"/>
        <end position="20"/>
    </location>
</feature>
<evidence type="ECO:0000313" key="2">
    <source>
        <dbReference type="EMBL" id="GFR95212.1"/>
    </source>
</evidence>
<gene>
    <name evidence="2" type="ORF">ElyMa_006268800</name>
</gene>
<proteinExistence type="predicted"/>
<sequence>MRYSTTLVALSLTSFTAVLLLPEDAGGVLDFFLLPNKTNSSDGERQCRERGYDGLAALSTPEAYNQALEMSQDWRSIGMGIEVGLRYFPYNNSLLRWDDGNTPTPDTPWRNGNLKLKSHKTVGRIFYEGNLIFTDGTTRKIPICGNYGIREATFSLVTEAEPETFENATLGETLEPSYISCGIKCGLETRCRGAVFRSDVFTCKLFNTNLPLNITFRNNPQATMFVRARYPVYP</sequence>
<dbReference type="EMBL" id="BMAT01012589">
    <property type="protein sequence ID" value="GFR95212.1"/>
    <property type="molecule type" value="Genomic_DNA"/>
</dbReference>
<accession>A0AAV4HAP2</accession>
<keyword evidence="1" id="KW-0732">Signal</keyword>
<keyword evidence="3" id="KW-1185">Reference proteome</keyword>
<evidence type="ECO:0000313" key="3">
    <source>
        <dbReference type="Proteomes" id="UP000762676"/>
    </source>
</evidence>
<organism evidence="2 3">
    <name type="scientific">Elysia marginata</name>
    <dbReference type="NCBI Taxonomy" id="1093978"/>
    <lineage>
        <taxon>Eukaryota</taxon>
        <taxon>Metazoa</taxon>
        <taxon>Spiralia</taxon>
        <taxon>Lophotrochozoa</taxon>
        <taxon>Mollusca</taxon>
        <taxon>Gastropoda</taxon>
        <taxon>Heterobranchia</taxon>
        <taxon>Euthyneura</taxon>
        <taxon>Panpulmonata</taxon>
        <taxon>Sacoglossa</taxon>
        <taxon>Placobranchoidea</taxon>
        <taxon>Plakobranchidae</taxon>
        <taxon>Elysia</taxon>
    </lineage>
</organism>
<dbReference type="AlphaFoldDB" id="A0AAV4HAP2"/>
<comment type="caution">
    <text evidence="2">The sequence shown here is derived from an EMBL/GenBank/DDBJ whole genome shotgun (WGS) entry which is preliminary data.</text>
</comment>
<reference evidence="2 3" key="1">
    <citation type="journal article" date="2021" name="Elife">
        <title>Chloroplast acquisition without the gene transfer in kleptoplastic sea slugs, Plakobranchus ocellatus.</title>
        <authorList>
            <person name="Maeda T."/>
            <person name="Takahashi S."/>
            <person name="Yoshida T."/>
            <person name="Shimamura S."/>
            <person name="Takaki Y."/>
            <person name="Nagai Y."/>
            <person name="Toyoda A."/>
            <person name="Suzuki Y."/>
            <person name="Arimoto A."/>
            <person name="Ishii H."/>
            <person name="Satoh N."/>
            <person name="Nishiyama T."/>
            <person name="Hasebe M."/>
            <person name="Maruyama T."/>
            <person name="Minagawa J."/>
            <person name="Obokata J."/>
            <person name="Shigenobu S."/>
        </authorList>
    </citation>
    <scope>NUCLEOTIDE SEQUENCE [LARGE SCALE GENOMIC DNA]</scope>
</reference>
<protein>
    <recommendedName>
        <fullName evidence="4">Apple domain-containing protein</fullName>
    </recommendedName>
</protein>
<feature type="chain" id="PRO_5043898740" description="Apple domain-containing protein" evidence="1">
    <location>
        <begin position="21"/>
        <end position="234"/>
    </location>
</feature>
<dbReference type="Proteomes" id="UP000762676">
    <property type="component" value="Unassembled WGS sequence"/>
</dbReference>
<evidence type="ECO:0008006" key="4">
    <source>
        <dbReference type="Google" id="ProtNLM"/>
    </source>
</evidence>
<evidence type="ECO:0000256" key="1">
    <source>
        <dbReference type="SAM" id="SignalP"/>
    </source>
</evidence>
<name>A0AAV4HAP2_9GAST</name>